<dbReference type="EMBL" id="KI394917">
    <property type="protein sequence ID" value="ERN00296.1"/>
    <property type="molecule type" value="Genomic_DNA"/>
</dbReference>
<name>W1NYC7_AMBTC</name>
<evidence type="ECO:0000313" key="1">
    <source>
        <dbReference type="EMBL" id="ERN00296.1"/>
    </source>
</evidence>
<keyword evidence="2" id="KW-1185">Reference proteome</keyword>
<organism evidence="1 2">
    <name type="scientific">Amborella trichopoda</name>
    <dbReference type="NCBI Taxonomy" id="13333"/>
    <lineage>
        <taxon>Eukaryota</taxon>
        <taxon>Viridiplantae</taxon>
        <taxon>Streptophyta</taxon>
        <taxon>Embryophyta</taxon>
        <taxon>Tracheophyta</taxon>
        <taxon>Spermatophyta</taxon>
        <taxon>Magnoliopsida</taxon>
        <taxon>Amborellales</taxon>
        <taxon>Amborellaceae</taxon>
        <taxon>Amborella</taxon>
    </lineage>
</organism>
<dbReference type="Proteomes" id="UP000017836">
    <property type="component" value="Unassembled WGS sequence"/>
</dbReference>
<gene>
    <name evidence="1" type="ORF">AMTR_s00107p00080340</name>
</gene>
<evidence type="ECO:0000313" key="2">
    <source>
        <dbReference type="Proteomes" id="UP000017836"/>
    </source>
</evidence>
<accession>W1NYC7</accession>
<reference evidence="2" key="1">
    <citation type="journal article" date="2013" name="Science">
        <title>The Amborella genome and the evolution of flowering plants.</title>
        <authorList>
            <consortium name="Amborella Genome Project"/>
        </authorList>
    </citation>
    <scope>NUCLEOTIDE SEQUENCE [LARGE SCALE GENOMIC DNA]</scope>
</reference>
<dbReference type="HOGENOM" id="CLU_2708166_0_0_1"/>
<dbReference type="AlphaFoldDB" id="W1NYC7"/>
<protein>
    <submittedName>
        <fullName evidence="1">Uncharacterized protein</fullName>
    </submittedName>
</protein>
<proteinExistence type="predicted"/>
<sequence>MSRLASSSTARVSKLMSLMTSINALFLEYGKKYTDLDKWCQEYLVNLLTLKDFEGRMIEVRRLIGREDLVVVDVKYCERTTSHPSQNP</sequence>
<dbReference type="Gramene" id="ERN00296">
    <property type="protein sequence ID" value="ERN00296"/>
    <property type="gene ID" value="AMTR_s00107p00080340"/>
</dbReference>